<dbReference type="Gene3D" id="3.60.21.10">
    <property type="match status" value="1"/>
</dbReference>
<evidence type="ECO:0000313" key="3">
    <source>
        <dbReference type="EMBL" id="QKJ30607.1"/>
    </source>
</evidence>
<evidence type="ECO:0000313" key="4">
    <source>
        <dbReference type="Proteomes" id="UP000505355"/>
    </source>
</evidence>
<dbReference type="GO" id="GO:0016787">
    <property type="term" value="F:hydrolase activity"/>
    <property type="evidence" value="ECO:0007669"/>
    <property type="project" value="InterPro"/>
</dbReference>
<evidence type="ECO:0000256" key="1">
    <source>
        <dbReference type="SAM" id="SignalP"/>
    </source>
</evidence>
<feature type="domain" description="Calcineurin-like phosphoesterase" evidence="2">
    <location>
        <begin position="132"/>
        <end position="359"/>
    </location>
</feature>
<accession>A0A7D4Q404</accession>
<evidence type="ECO:0000259" key="2">
    <source>
        <dbReference type="Pfam" id="PF00149"/>
    </source>
</evidence>
<dbReference type="AlphaFoldDB" id="A0A7D4Q404"/>
<proteinExistence type="predicted"/>
<dbReference type="RefSeq" id="WP_173415280.1">
    <property type="nucleotide sequence ID" value="NZ_CP054139.1"/>
</dbReference>
<feature type="chain" id="PRO_5029019150" evidence="1">
    <location>
        <begin position="20"/>
        <end position="472"/>
    </location>
</feature>
<dbReference type="Pfam" id="PF00149">
    <property type="entry name" value="Metallophos"/>
    <property type="match status" value="1"/>
</dbReference>
<organism evidence="3 4">
    <name type="scientific">Mucilaginibacter mali</name>
    <dbReference type="NCBI Taxonomy" id="2740462"/>
    <lineage>
        <taxon>Bacteria</taxon>
        <taxon>Pseudomonadati</taxon>
        <taxon>Bacteroidota</taxon>
        <taxon>Sphingobacteriia</taxon>
        <taxon>Sphingobacteriales</taxon>
        <taxon>Sphingobacteriaceae</taxon>
        <taxon>Mucilaginibacter</taxon>
    </lineage>
</organism>
<sequence length="472" mass="53119">MKFRLLSLLLFIGIQQLMAQENSTEKIFIANPYLQIGREPSAQSLELVWHVADADATWFVEERTKDSNAWTRIEAINFTRVAVTGVDPHRIYHIKFNKLDPGSTFYYRVIKNKVVVFEAEGKAPKSDKQNYRFVAIGDIGALTPDQKLLAVQAYKAKPDMVVVAGDIVYNTGLISEYRTKFWNIYNSDKETEQSAPIMRSVPFVAAPGNHDIATRDLDRLPQALAYFMFWDQPLNGPNGPEGSAWVPLLKGSDENKNAFKAAAGDAYPRMGNFSFNYGNAHWLYLDSNPYVNWSDKTLTDWIKNDLASAKGATWRFVVFHHPGFNSSRQHFEEQQMRVLSPAFEAGNVDVVITGHVHNYQRTYPLTFTPDPPAATTTPSRGRIVNGKWVLDNNFNGKTVTKPKGIIYIVTGAGGADLYNPEQQDDKNSWQTFTSTFISKVHSLTVVDVEGKTLNFRQIAADGKEVDAFKVTK</sequence>
<dbReference type="EMBL" id="CP054139">
    <property type="protein sequence ID" value="QKJ30607.1"/>
    <property type="molecule type" value="Genomic_DNA"/>
</dbReference>
<gene>
    <name evidence="3" type="ORF">HQ865_12850</name>
</gene>
<feature type="signal peptide" evidence="1">
    <location>
        <begin position="1"/>
        <end position="19"/>
    </location>
</feature>
<dbReference type="InterPro" id="IPR004843">
    <property type="entry name" value="Calcineurin-like_PHP"/>
</dbReference>
<dbReference type="SUPFAM" id="SSF56300">
    <property type="entry name" value="Metallo-dependent phosphatases"/>
    <property type="match status" value="1"/>
</dbReference>
<dbReference type="KEGG" id="mmab:HQ865_12850"/>
<name>A0A7D4Q404_9SPHI</name>
<reference evidence="3 4" key="1">
    <citation type="submission" date="2020-05" db="EMBL/GenBank/DDBJ databases">
        <title>Mucilaginibacter mali sp. nov.</title>
        <authorList>
            <person name="Kim H.S."/>
            <person name="Lee K.C."/>
            <person name="Suh M.K."/>
            <person name="Kim J.-S."/>
            <person name="Han K.-I."/>
            <person name="Eom M.K."/>
            <person name="Shin Y.K."/>
            <person name="Lee J.-S."/>
        </authorList>
    </citation>
    <scope>NUCLEOTIDE SEQUENCE [LARGE SCALE GENOMIC DNA]</scope>
    <source>
        <strain evidence="3 4">G2-14</strain>
    </source>
</reference>
<dbReference type="Proteomes" id="UP000505355">
    <property type="component" value="Chromosome"/>
</dbReference>
<dbReference type="InterPro" id="IPR029052">
    <property type="entry name" value="Metallo-depent_PP-like"/>
</dbReference>
<dbReference type="PANTHER" id="PTHR45867:SF3">
    <property type="entry name" value="ACID PHOSPHATASE TYPE 7"/>
    <property type="match status" value="1"/>
</dbReference>
<keyword evidence="4" id="KW-1185">Reference proteome</keyword>
<keyword evidence="1" id="KW-0732">Signal</keyword>
<protein>
    <submittedName>
        <fullName evidence="3">Metallophosphoesterase</fullName>
    </submittedName>
</protein>
<dbReference type="PANTHER" id="PTHR45867">
    <property type="entry name" value="PURPLE ACID PHOSPHATASE"/>
    <property type="match status" value="1"/>
</dbReference>